<comment type="caution">
    <text evidence="1">The sequence shown here is derived from an EMBL/GenBank/DDBJ whole genome shotgun (WGS) entry which is preliminary data.</text>
</comment>
<proteinExistence type="predicted"/>
<keyword evidence="2" id="KW-1185">Reference proteome</keyword>
<gene>
    <name evidence="1" type="ORF">Rumeso_03426</name>
</gene>
<name>A0A017HKJ6_9RHOB</name>
<dbReference type="Proteomes" id="UP000019666">
    <property type="component" value="Unassembled WGS sequence"/>
</dbReference>
<dbReference type="AlphaFoldDB" id="A0A017HKJ6"/>
<dbReference type="RefSeq" id="WP_037282599.1">
    <property type="nucleotide sequence ID" value="NZ_KK088606.1"/>
</dbReference>
<reference evidence="1 2" key="1">
    <citation type="submission" date="2013-02" db="EMBL/GenBank/DDBJ databases">
        <authorList>
            <person name="Fiebig A."/>
            <person name="Goeker M."/>
            <person name="Klenk H.-P.P."/>
        </authorList>
    </citation>
    <scope>NUCLEOTIDE SEQUENCE [LARGE SCALE GENOMIC DNA]</scope>
    <source>
        <strain evidence="1 2">DSM 19309</strain>
    </source>
</reference>
<dbReference type="HOGENOM" id="CLU_1873908_0_0_5"/>
<evidence type="ECO:0000313" key="1">
    <source>
        <dbReference type="EMBL" id="EYD75002.1"/>
    </source>
</evidence>
<dbReference type="EMBL" id="AOSK01000095">
    <property type="protein sequence ID" value="EYD75002.1"/>
    <property type="molecule type" value="Genomic_DNA"/>
</dbReference>
<organism evidence="1 2">
    <name type="scientific">Rubellimicrobium mesophilum DSM 19309</name>
    <dbReference type="NCBI Taxonomy" id="442562"/>
    <lineage>
        <taxon>Bacteria</taxon>
        <taxon>Pseudomonadati</taxon>
        <taxon>Pseudomonadota</taxon>
        <taxon>Alphaproteobacteria</taxon>
        <taxon>Rhodobacterales</taxon>
        <taxon>Roseobacteraceae</taxon>
        <taxon>Rubellimicrobium</taxon>
    </lineage>
</organism>
<accession>A0A017HKJ6</accession>
<evidence type="ECO:0000313" key="2">
    <source>
        <dbReference type="Proteomes" id="UP000019666"/>
    </source>
</evidence>
<dbReference type="STRING" id="442562.Rumeso_03426"/>
<sequence length="136" mass="14086">MFPFKTSLPAPFKPQGLTGRASLFGAGGGTEGPRPSLFDGLQGQPGLLGWLGDPQHRARLAYGLTASSMAPNEALLSSLWDQAGFSQHPPHAGGLLGLLAGVGQDQGGPRMVQFGTPTAAPGAPSFARIFEGTRRY</sequence>
<protein>
    <submittedName>
        <fullName evidence="1">Uncharacterized protein</fullName>
    </submittedName>
</protein>